<proteinExistence type="predicted"/>
<evidence type="ECO:0000313" key="2">
    <source>
        <dbReference type="EMBL" id="UUI04640.1"/>
    </source>
</evidence>
<accession>A0ABY5JW73</accession>
<feature type="transmembrane region" description="Helical" evidence="1">
    <location>
        <begin position="61"/>
        <end position="83"/>
    </location>
</feature>
<dbReference type="EMBL" id="CP101914">
    <property type="protein sequence ID" value="UUI04640.1"/>
    <property type="molecule type" value="Genomic_DNA"/>
</dbReference>
<sequence>MNKPFLYITIMVILSVIALLNFLFVYPFLLIQYTIYTFIIAGFFFNILFSLFAVRKRYPFIIIANAVILSLLCLFVVFIYLIGEGGYPPAIDLFNNEINV</sequence>
<gene>
    <name evidence="2" type="ORF">NP439_08305</name>
</gene>
<evidence type="ECO:0000313" key="3">
    <source>
        <dbReference type="Proteomes" id="UP001059773"/>
    </source>
</evidence>
<keyword evidence="1" id="KW-1133">Transmembrane helix</keyword>
<dbReference type="Proteomes" id="UP001059773">
    <property type="component" value="Chromosome"/>
</dbReference>
<keyword evidence="1" id="KW-0812">Transmembrane</keyword>
<feature type="transmembrane region" description="Helical" evidence="1">
    <location>
        <begin position="5"/>
        <end position="29"/>
    </location>
</feature>
<protein>
    <submittedName>
        <fullName evidence="2">Uncharacterized protein</fullName>
    </submittedName>
</protein>
<reference evidence="2" key="1">
    <citation type="submission" date="2022-07" db="EMBL/GenBank/DDBJ databases">
        <title>FELIX.</title>
        <authorList>
            <person name="Wan K.H."/>
            <person name="Park S."/>
            <person name="Lawrence Q."/>
            <person name="Eichenberger J.P."/>
            <person name="Booth B.W."/>
            <person name="Piaggio A.J."/>
            <person name="Chandler J.C."/>
            <person name="Franklin A.B."/>
            <person name="Celniker S.E."/>
        </authorList>
    </citation>
    <scope>NUCLEOTIDE SEQUENCE</scope>
    <source>
        <strain evidence="2">QA-1986 374</strain>
    </source>
</reference>
<organism evidence="2 3">
    <name type="scientific">Oceanobacillus jeddahense</name>
    <dbReference type="NCBI Taxonomy" id="1462527"/>
    <lineage>
        <taxon>Bacteria</taxon>
        <taxon>Bacillati</taxon>
        <taxon>Bacillota</taxon>
        <taxon>Bacilli</taxon>
        <taxon>Bacillales</taxon>
        <taxon>Bacillaceae</taxon>
        <taxon>Oceanobacillus</taxon>
    </lineage>
</organism>
<name>A0ABY5JW73_9BACI</name>
<dbReference type="RefSeq" id="WP_256709542.1">
    <property type="nucleotide sequence ID" value="NZ_CP101914.1"/>
</dbReference>
<feature type="transmembrane region" description="Helical" evidence="1">
    <location>
        <begin position="35"/>
        <end position="54"/>
    </location>
</feature>
<keyword evidence="1" id="KW-0472">Membrane</keyword>
<evidence type="ECO:0000256" key="1">
    <source>
        <dbReference type="SAM" id="Phobius"/>
    </source>
</evidence>
<keyword evidence="3" id="KW-1185">Reference proteome</keyword>